<evidence type="ECO:0000313" key="7">
    <source>
        <dbReference type="EMBL" id="MRZ06891.1"/>
    </source>
</evidence>
<evidence type="ECO:0000256" key="2">
    <source>
        <dbReference type="PIRSR" id="PIRSR620019-1"/>
    </source>
</evidence>
<comment type="similarity">
    <text evidence="1">Belongs to the transferase hexapeptide repeat family.</text>
</comment>
<dbReference type="Proteomes" id="UP000450599">
    <property type="component" value="Unassembled WGS sequence"/>
</dbReference>
<dbReference type="Proteomes" id="UP000095332">
    <property type="component" value="Unassembled WGS sequence"/>
</dbReference>
<evidence type="ECO:0000313" key="6">
    <source>
        <dbReference type="EMBL" id="MRY83600.1"/>
    </source>
</evidence>
<dbReference type="Gene3D" id="2.160.10.10">
    <property type="entry name" value="Hexapeptide repeat proteins"/>
    <property type="match status" value="1"/>
</dbReference>
<feature type="binding site" evidence="3">
    <location>
        <position position="146"/>
    </location>
    <ligand>
        <name>acetyl-CoA</name>
        <dbReference type="ChEBI" id="CHEBI:57288"/>
    </ligand>
</feature>
<dbReference type="CDD" id="cd03360">
    <property type="entry name" value="LbH_AT_putative"/>
    <property type="match status" value="1"/>
</dbReference>
<dbReference type="NCBIfam" id="TIGR03570">
    <property type="entry name" value="NeuD_NnaD"/>
    <property type="match status" value="1"/>
</dbReference>
<dbReference type="EMBL" id="CZBM01000002">
    <property type="protein sequence ID" value="CUP75650.1"/>
    <property type="molecule type" value="Genomic_DNA"/>
</dbReference>
<accession>A0A174QXQ1</accession>
<dbReference type="Proteomes" id="UP000471216">
    <property type="component" value="Unassembled WGS sequence"/>
</dbReference>
<evidence type="ECO:0000259" key="4">
    <source>
        <dbReference type="Pfam" id="PF17836"/>
    </source>
</evidence>
<feature type="active site" description="Proton acceptor" evidence="2">
    <location>
        <position position="137"/>
    </location>
</feature>
<protein>
    <submittedName>
        <fullName evidence="5 6">Acetyltransferase</fullName>
        <ecNumber evidence="5">2.3.1.89</ecNumber>
    </submittedName>
</protein>
<dbReference type="InterPro" id="IPR011004">
    <property type="entry name" value="Trimer_LpxA-like_sf"/>
</dbReference>
<dbReference type="AlphaFoldDB" id="A0A174QXQ1"/>
<evidence type="ECO:0000256" key="1">
    <source>
        <dbReference type="ARBA" id="ARBA00007274"/>
    </source>
</evidence>
<organism evidence="5 8">
    <name type="scientific">Parabacteroides distasonis</name>
    <dbReference type="NCBI Taxonomy" id="823"/>
    <lineage>
        <taxon>Bacteria</taxon>
        <taxon>Pseudomonadati</taxon>
        <taxon>Bacteroidota</taxon>
        <taxon>Bacteroidia</taxon>
        <taxon>Bacteroidales</taxon>
        <taxon>Tannerellaceae</taxon>
        <taxon>Parabacteroides</taxon>
    </lineage>
</organism>
<feature type="binding site" evidence="3">
    <location>
        <position position="67"/>
    </location>
    <ligand>
        <name>substrate</name>
    </ligand>
</feature>
<keyword evidence="5" id="KW-0808">Transferase</keyword>
<sequence>MRQIILVGGGGHCKSVIEAAESAGYTIKGILDLPQFMGNKVLDYAVIGSDEEIPLYVNECDFVVTLGYIKNPLLRDKLHERIEAAGGNLATIVASTAHVSKYATLGAGTVVLHGAMVNAGAAIGKGCIINTLANIEHDAIIGDYCHISTGAMVNGDCRVGENTFLGSRSVMVNNTSIPSSSVFAAGCLVRKTLTIEGLYAGNPAVLIKKA</sequence>
<dbReference type="RefSeq" id="WP_057327831.1">
    <property type="nucleotide sequence ID" value="NZ_CZBM01000002.1"/>
</dbReference>
<dbReference type="PANTHER" id="PTHR43300">
    <property type="entry name" value="ACETYLTRANSFERASE"/>
    <property type="match status" value="1"/>
</dbReference>
<evidence type="ECO:0000313" key="9">
    <source>
        <dbReference type="Proteomes" id="UP000450599"/>
    </source>
</evidence>
<dbReference type="Pfam" id="PF17836">
    <property type="entry name" value="PglD_N"/>
    <property type="match status" value="1"/>
</dbReference>
<dbReference type="GO" id="GO:0047200">
    <property type="term" value="F:tetrahydrodipicolinate N-acetyltransferase activity"/>
    <property type="evidence" value="ECO:0007669"/>
    <property type="project" value="UniProtKB-EC"/>
</dbReference>
<dbReference type="EMBL" id="WKMX01000011">
    <property type="protein sequence ID" value="MRZ06891.1"/>
    <property type="molecule type" value="Genomic_DNA"/>
</dbReference>
<reference evidence="9 10" key="2">
    <citation type="journal article" date="2019" name="Nat. Med.">
        <title>A library of human gut bacterial isolates paired with longitudinal multiomics data enables mechanistic microbiome research.</title>
        <authorList>
            <person name="Poyet M."/>
            <person name="Groussin M."/>
            <person name="Gibbons S.M."/>
            <person name="Avila-Pacheco J."/>
            <person name="Jiang X."/>
            <person name="Kearney S.M."/>
            <person name="Perrotta A.R."/>
            <person name="Berdy B."/>
            <person name="Zhao S."/>
            <person name="Lieberman T.D."/>
            <person name="Swanson P.K."/>
            <person name="Smith M."/>
            <person name="Roesemann S."/>
            <person name="Alexander J.E."/>
            <person name="Rich S.A."/>
            <person name="Livny J."/>
            <person name="Vlamakis H."/>
            <person name="Clish C."/>
            <person name="Bullock K."/>
            <person name="Deik A."/>
            <person name="Scott J."/>
            <person name="Pierce K.A."/>
            <person name="Xavier R.J."/>
            <person name="Alm E.J."/>
        </authorList>
    </citation>
    <scope>NUCLEOTIDE SEQUENCE [LARGE SCALE GENOMIC DNA]</scope>
    <source>
        <strain evidence="7 10">BIOML-A10</strain>
        <strain evidence="6 9">BIOML-A11</strain>
    </source>
</reference>
<dbReference type="InterPro" id="IPR020019">
    <property type="entry name" value="AcTrfase_PglD-like"/>
</dbReference>
<gene>
    <name evidence="5" type="primary">dapH_2</name>
    <name evidence="5" type="ORF">ERS852560_00636</name>
    <name evidence="7" type="ORF">GKD54_11770</name>
    <name evidence="6" type="ORF">GKD58_04835</name>
</gene>
<dbReference type="EMBL" id="WKMW01000004">
    <property type="protein sequence ID" value="MRY83600.1"/>
    <property type="molecule type" value="Genomic_DNA"/>
</dbReference>
<evidence type="ECO:0000313" key="5">
    <source>
        <dbReference type="EMBL" id="CUP75650.1"/>
    </source>
</evidence>
<dbReference type="Gene3D" id="3.40.50.20">
    <property type="match status" value="1"/>
</dbReference>
<evidence type="ECO:0000313" key="10">
    <source>
        <dbReference type="Proteomes" id="UP000471216"/>
    </source>
</evidence>
<dbReference type="InterPro" id="IPR041561">
    <property type="entry name" value="PglD_N"/>
</dbReference>
<keyword evidence="5" id="KW-0012">Acyltransferase</keyword>
<feature type="domain" description="PglD N-terminal" evidence="4">
    <location>
        <begin position="3"/>
        <end position="81"/>
    </location>
</feature>
<evidence type="ECO:0000256" key="3">
    <source>
        <dbReference type="PIRSR" id="PIRSR620019-2"/>
    </source>
</evidence>
<proteinExistence type="inferred from homology"/>
<feature type="site" description="Increases basicity of active site His" evidence="2">
    <location>
        <position position="138"/>
    </location>
</feature>
<dbReference type="InterPro" id="IPR050179">
    <property type="entry name" value="Trans_hexapeptide_repeat"/>
</dbReference>
<dbReference type="EC" id="2.3.1.89" evidence="5"/>
<evidence type="ECO:0000313" key="8">
    <source>
        <dbReference type="Proteomes" id="UP000095332"/>
    </source>
</evidence>
<name>A0A174QXQ1_PARDI</name>
<reference evidence="5 8" key="1">
    <citation type="submission" date="2015-09" db="EMBL/GenBank/DDBJ databases">
        <authorList>
            <consortium name="Pathogen Informatics"/>
        </authorList>
    </citation>
    <scope>NUCLEOTIDE SEQUENCE [LARGE SCALE GENOMIC DNA]</scope>
    <source>
        <strain evidence="5 8">2789STDY5834948</strain>
    </source>
</reference>
<dbReference type="SUPFAM" id="SSF51161">
    <property type="entry name" value="Trimeric LpxA-like enzymes"/>
    <property type="match status" value="1"/>
</dbReference>
<dbReference type="PANTHER" id="PTHR43300:SF7">
    <property type="entry name" value="UDP-N-ACETYLBACILLOSAMINE N-ACETYLTRANSFERASE"/>
    <property type="match status" value="1"/>
</dbReference>